<sequence>MKDKEILKNNKLIAEFMGYRDGHAPCFFTNPYKCTCDYHKTHGEYDDDDEEDDEPKYNSSWDWLMPVVEKIEKLGVSTNIHYYSGVKVSEFTMDIPKRLSIEGHGSSFLGYKMEYGNSNNSKQTKIEAVYEIVIKFIKWYNDEERIEEEIEAGRRSNEGKNS</sequence>
<dbReference type="EMBL" id="LAZR01003194">
    <property type="protein sequence ID" value="KKN20939.1"/>
    <property type="molecule type" value="Genomic_DNA"/>
</dbReference>
<comment type="caution">
    <text evidence="1">The sequence shown here is derived from an EMBL/GenBank/DDBJ whole genome shotgun (WGS) entry which is preliminary data.</text>
</comment>
<organism evidence="1">
    <name type="scientific">marine sediment metagenome</name>
    <dbReference type="NCBI Taxonomy" id="412755"/>
    <lineage>
        <taxon>unclassified sequences</taxon>
        <taxon>metagenomes</taxon>
        <taxon>ecological metagenomes</taxon>
    </lineage>
</organism>
<protein>
    <submittedName>
        <fullName evidence="1">Uncharacterized protein</fullName>
    </submittedName>
</protein>
<accession>A0A0F9NSN1</accession>
<proteinExistence type="predicted"/>
<dbReference type="AlphaFoldDB" id="A0A0F9NSN1"/>
<reference evidence="1" key="1">
    <citation type="journal article" date="2015" name="Nature">
        <title>Complex archaea that bridge the gap between prokaryotes and eukaryotes.</title>
        <authorList>
            <person name="Spang A."/>
            <person name="Saw J.H."/>
            <person name="Jorgensen S.L."/>
            <person name="Zaremba-Niedzwiedzka K."/>
            <person name="Martijn J."/>
            <person name="Lind A.E."/>
            <person name="van Eijk R."/>
            <person name="Schleper C."/>
            <person name="Guy L."/>
            <person name="Ettema T.J."/>
        </authorList>
    </citation>
    <scope>NUCLEOTIDE SEQUENCE</scope>
</reference>
<evidence type="ECO:0000313" key="1">
    <source>
        <dbReference type="EMBL" id="KKN20939.1"/>
    </source>
</evidence>
<gene>
    <name evidence="1" type="ORF">LCGC14_0930500</name>
</gene>
<name>A0A0F9NSN1_9ZZZZ</name>